<dbReference type="AlphaFoldDB" id="A0A1H4IZ48"/>
<protein>
    <recommendedName>
        <fullName evidence="3">DUF2188 domain-containing protein</fullName>
    </recommendedName>
</protein>
<dbReference type="EMBL" id="FNSQ01000005">
    <property type="protein sequence ID" value="SEB39320.1"/>
    <property type="molecule type" value="Genomic_DNA"/>
</dbReference>
<dbReference type="OrthoDB" id="5083935at2"/>
<evidence type="ECO:0000313" key="1">
    <source>
        <dbReference type="EMBL" id="SEB39320.1"/>
    </source>
</evidence>
<proteinExistence type="predicted"/>
<organism evidence="1 2">
    <name type="scientific">Microbacterium hydrocarbonoxydans</name>
    <dbReference type="NCBI Taxonomy" id="273678"/>
    <lineage>
        <taxon>Bacteria</taxon>
        <taxon>Bacillati</taxon>
        <taxon>Actinomycetota</taxon>
        <taxon>Actinomycetes</taxon>
        <taxon>Micrococcales</taxon>
        <taxon>Microbacteriaceae</taxon>
        <taxon>Microbacterium</taxon>
    </lineage>
</organism>
<sequence>MRHPYEVTAFVERGWWLVHAVDVGAQVRVSTLAEVESAARELYARRLGMKLADVAVTIQVYRSTPAAVIRARWIGRVRR</sequence>
<dbReference type="Proteomes" id="UP000183750">
    <property type="component" value="Unassembled WGS sequence"/>
</dbReference>
<accession>A0A1H4IZ48</accession>
<reference evidence="2" key="1">
    <citation type="submission" date="2016-10" db="EMBL/GenBank/DDBJ databases">
        <authorList>
            <person name="Varghese N."/>
            <person name="Submissions S."/>
        </authorList>
    </citation>
    <scope>NUCLEOTIDE SEQUENCE [LARGE SCALE GENOMIC DNA]</scope>
    <source>
        <strain evidence="2">DSM 16089</strain>
    </source>
</reference>
<keyword evidence="2" id="KW-1185">Reference proteome</keyword>
<evidence type="ECO:0008006" key="3">
    <source>
        <dbReference type="Google" id="ProtNLM"/>
    </source>
</evidence>
<evidence type="ECO:0000313" key="2">
    <source>
        <dbReference type="Proteomes" id="UP000183750"/>
    </source>
</evidence>
<name>A0A1H4IZ48_9MICO</name>
<gene>
    <name evidence="1" type="ORF">SAMN04489807_0437</name>
</gene>
<dbReference type="RefSeq" id="WP_060927722.1">
    <property type="nucleotide sequence ID" value="NZ_FNSQ01000005.1"/>
</dbReference>